<dbReference type="EMBL" id="KZ679012">
    <property type="protein sequence ID" value="PSS16519.1"/>
    <property type="molecule type" value="Genomic_DNA"/>
</dbReference>
<dbReference type="RefSeq" id="XP_024720027.1">
    <property type="nucleotide sequence ID" value="XM_024868175.1"/>
</dbReference>
<dbReference type="GeneID" id="36576256"/>
<dbReference type="InterPro" id="IPR017441">
    <property type="entry name" value="Protein_kinase_ATP_BS"/>
</dbReference>
<evidence type="ECO:0000256" key="6">
    <source>
        <dbReference type="ARBA" id="ARBA00022840"/>
    </source>
</evidence>
<feature type="binding site" evidence="9">
    <location>
        <position position="93"/>
    </location>
    <ligand>
        <name>ATP</name>
        <dbReference type="ChEBI" id="CHEBI:30616"/>
    </ligand>
</feature>
<dbReference type="InParanoid" id="A0A2T3AZD7"/>
<evidence type="ECO:0000256" key="3">
    <source>
        <dbReference type="ARBA" id="ARBA00022679"/>
    </source>
</evidence>
<dbReference type="InterPro" id="IPR051334">
    <property type="entry name" value="SRPK"/>
</dbReference>
<dbReference type="InterPro" id="IPR008271">
    <property type="entry name" value="Ser/Thr_kinase_AS"/>
</dbReference>
<evidence type="ECO:0000256" key="5">
    <source>
        <dbReference type="ARBA" id="ARBA00022777"/>
    </source>
</evidence>
<keyword evidence="2 10" id="KW-0723">Serine/threonine-protein kinase</keyword>
<comment type="catalytic activity">
    <reaction evidence="8">
        <text>L-seryl-[protein] + ATP = O-phospho-L-seryl-[protein] + ADP + H(+)</text>
        <dbReference type="Rhea" id="RHEA:17989"/>
        <dbReference type="Rhea" id="RHEA-COMP:9863"/>
        <dbReference type="Rhea" id="RHEA-COMP:11604"/>
        <dbReference type="ChEBI" id="CHEBI:15378"/>
        <dbReference type="ChEBI" id="CHEBI:29999"/>
        <dbReference type="ChEBI" id="CHEBI:30616"/>
        <dbReference type="ChEBI" id="CHEBI:83421"/>
        <dbReference type="ChEBI" id="CHEBI:456216"/>
        <dbReference type="EC" id="2.7.11.1"/>
    </reaction>
</comment>
<dbReference type="GO" id="GO:0004674">
    <property type="term" value="F:protein serine/threonine kinase activity"/>
    <property type="evidence" value="ECO:0007669"/>
    <property type="project" value="UniProtKB-KW"/>
</dbReference>
<evidence type="ECO:0000256" key="10">
    <source>
        <dbReference type="RuleBase" id="RU000304"/>
    </source>
</evidence>
<evidence type="ECO:0000313" key="12">
    <source>
        <dbReference type="EMBL" id="PSS16519.1"/>
    </source>
</evidence>
<dbReference type="STRING" id="857342.A0A2T3AZD7"/>
<dbReference type="InterPro" id="IPR011009">
    <property type="entry name" value="Kinase-like_dom_sf"/>
</dbReference>
<sequence length="441" mass="50879">MSLRKFWLTRSLQFRRPPTPRTLPTILPADVLIEEERIPGYNPKNFYPVNPGDLLNNRYRILSKIGWGTTSTVWLAQDTQRWCWNSKRYVALKIAVSGYTDEDVAKHERDISRSLETNPSHNGFPFVRIMLDNFEATGPDGNKHICLVYEPMREPLWLLQQRMPNGKIPAPLLKVYLGIFLQALDYLHSECHIIHTDLKMDNILVGFEDPSVIEEYVERQANNPMPRKVKNGRSIYLSHNDFGPMKSFRVLPKIGDFGLAVAQSGDSSEPLRYPIQPPLFHAPEVLLGTGWTYSVDIWNLGVLIWNMIEGKDLFQHIRSIQGDYDVRAHLAEMIALLGPPPKELLDREKLWSDVKWDHAVENPDGKLCQTAREYFGGPFFNSEGEFMYKDLIPDVSLEGSVLSLEGEEKQLFLNFARKMLQWLPEHRKTAKELLEDPWLVL</sequence>
<dbReference type="SUPFAM" id="SSF56112">
    <property type="entry name" value="Protein kinase-like (PK-like)"/>
    <property type="match status" value="1"/>
</dbReference>
<evidence type="ECO:0000256" key="4">
    <source>
        <dbReference type="ARBA" id="ARBA00022741"/>
    </source>
</evidence>
<dbReference type="Gene3D" id="3.30.200.20">
    <property type="entry name" value="Phosphorylase Kinase, domain 1"/>
    <property type="match status" value="1"/>
</dbReference>
<dbReference type="PANTHER" id="PTHR47634">
    <property type="entry name" value="PROTEIN KINASE DOMAIN-CONTAINING PROTEIN-RELATED"/>
    <property type="match status" value="1"/>
</dbReference>
<evidence type="ECO:0000259" key="11">
    <source>
        <dbReference type="PROSITE" id="PS50011"/>
    </source>
</evidence>
<evidence type="ECO:0000256" key="7">
    <source>
        <dbReference type="ARBA" id="ARBA00047899"/>
    </source>
</evidence>
<dbReference type="GO" id="GO:0050684">
    <property type="term" value="P:regulation of mRNA processing"/>
    <property type="evidence" value="ECO:0007669"/>
    <property type="project" value="TreeGrafter"/>
</dbReference>
<evidence type="ECO:0000313" key="13">
    <source>
        <dbReference type="Proteomes" id="UP000241818"/>
    </source>
</evidence>
<accession>A0A2T3AZD7</accession>
<gene>
    <name evidence="12" type="ORF">M430DRAFT_50898</name>
</gene>
<evidence type="ECO:0000256" key="2">
    <source>
        <dbReference type="ARBA" id="ARBA00022527"/>
    </source>
</evidence>
<dbReference type="PROSITE" id="PS50011">
    <property type="entry name" value="PROTEIN_KINASE_DOM"/>
    <property type="match status" value="1"/>
</dbReference>
<dbReference type="GO" id="GO:0005524">
    <property type="term" value="F:ATP binding"/>
    <property type="evidence" value="ECO:0007669"/>
    <property type="project" value="UniProtKB-UniRule"/>
</dbReference>
<dbReference type="OrthoDB" id="5979581at2759"/>
<protein>
    <recommendedName>
        <fullName evidence="1">non-specific serine/threonine protein kinase</fullName>
        <ecNumber evidence="1">2.7.11.1</ecNumber>
    </recommendedName>
</protein>
<name>A0A2T3AZD7_AMORE</name>
<dbReference type="Gene3D" id="1.10.510.10">
    <property type="entry name" value="Transferase(Phosphotransferase) domain 1"/>
    <property type="match status" value="1"/>
</dbReference>
<keyword evidence="13" id="KW-1185">Reference proteome</keyword>
<dbReference type="PROSITE" id="PS00108">
    <property type="entry name" value="PROTEIN_KINASE_ST"/>
    <property type="match status" value="1"/>
</dbReference>
<dbReference type="GO" id="GO:0000245">
    <property type="term" value="P:spliceosomal complex assembly"/>
    <property type="evidence" value="ECO:0007669"/>
    <property type="project" value="TreeGrafter"/>
</dbReference>
<feature type="domain" description="Protein kinase" evidence="11">
    <location>
        <begin position="59"/>
        <end position="439"/>
    </location>
</feature>
<evidence type="ECO:0000256" key="1">
    <source>
        <dbReference type="ARBA" id="ARBA00012513"/>
    </source>
</evidence>
<dbReference type="EC" id="2.7.11.1" evidence="1"/>
<dbReference type="Proteomes" id="UP000241818">
    <property type="component" value="Unassembled WGS sequence"/>
</dbReference>
<keyword evidence="3" id="KW-0808">Transferase</keyword>
<evidence type="ECO:0000256" key="9">
    <source>
        <dbReference type="PROSITE-ProRule" id="PRU10141"/>
    </source>
</evidence>
<comment type="similarity">
    <text evidence="10">Belongs to the protein kinase superfamily.</text>
</comment>
<keyword evidence="6 9" id="KW-0067">ATP-binding</keyword>
<organism evidence="12 13">
    <name type="scientific">Amorphotheca resinae ATCC 22711</name>
    <dbReference type="NCBI Taxonomy" id="857342"/>
    <lineage>
        <taxon>Eukaryota</taxon>
        <taxon>Fungi</taxon>
        <taxon>Dikarya</taxon>
        <taxon>Ascomycota</taxon>
        <taxon>Pezizomycotina</taxon>
        <taxon>Leotiomycetes</taxon>
        <taxon>Helotiales</taxon>
        <taxon>Amorphothecaceae</taxon>
        <taxon>Amorphotheca</taxon>
    </lineage>
</organism>
<dbReference type="InterPro" id="IPR000719">
    <property type="entry name" value="Prot_kinase_dom"/>
</dbReference>
<dbReference type="Pfam" id="PF00069">
    <property type="entry name" value="Pkinase"/>
    <property type="match status" value="1"/>
</dbReference>
<keyword evidence="4 9" id="KW-0547">Nucleotide-binding</keyword>
<comment type="catalytic activity">
    <reaction evidence="7">
        <text>L-threonyl-[protein] + ATP = O-phospho-L-threonyl-[protein] + ADP + H(+)</text>
        <dbReference type="Rhea" id="RHEA:46608"/>
        <dbReference type="Rhea" id="RHEA-COMP:11060"/>
        <dbReference type="Rhea" id="RHEA-COMP:11605"/>
        <dbReference type="ChEBI" id="CHEBI:15378"/>
        <dbReference type="ChEBI" id="CHEBI:30013"/>
        <dbReference type="ChEBI" id="CHEBI:30616"/>
        <dbReference type="ChEBI" id="CHEBI:61977"/>
        <dbReference type="ChEBI" id="CHEBI:456216"/>
        <dbReference type="EC" id="2.7.11.1"/>
    </reaction>
</comment>
<reference evidence="12 13" key="1">
    <citation type="journal article" date="2018" name="New Phytol.">
        <title>Comparative genomics and transcriptomics depict ericoid mycorrhizal fungi as versatile saprotrophs and plant mutualists.</title>
        <authorList>
            <person name="Martino E."/>
            <person name="Morin E."/>
            <person name="Grelet G.A."/>
            <person name="Kuo A."/>
            <person name="Kohler A."/>
            <person name="Daghino S."/>
            <person name="Barry K.W."/>
            <person name="Cichocki N."/>
            <person name="Clum A."/>
            <person name="Dockter R.B."/>
            <person name="Hainaut M."/>
            <person name="Kuo R.C."/>
            <person name="LaButti K."/>
            <person name="Lindahl B.D."/>
            <person name="Lindquist E.A."/>
            <person name="Lipzen A."/>
            <person name="Khouja H.R."/>
            <person name="Magnuson J."/>
            <person name="Murat C."/>
            <person name="Ohm R.A."/>
            <person name="Singer S.W."/>
            <person name="Spatafora J.W."/>
            <person name="Wang M."/>
            <person name="Veneault-Fourrey C."/>
            <person name="Henrissat B."/>
            <person name="Grigoriev I.V."/>
            <person name="Martin F.M."/>
            <person name="Perotto S."/>
        </authorList>
    </citation>
    <scope>NUCLEOTIDE SEQUENCE [LARGE SCALE GENOMIC DNA]</scope>
    <source>
        <strain evidence="12 13">ATCC 22711</strain>
    </source>
</reference>
<dbReference type="PROSITE" id="PS00107">
    <property type="entry name" value="PROTEIN_KINASE_ATP"/>
    <property type="match status" value="1"/>
</dbReference>
<keyword evidence="5" id="KW-0418">Kinase</keyword>
<dbReference type="SMART" id="SM00220">
    <property type="entry name" value="S_TKc"/>
    <property type="match status" value="1"/>
</dbReference>
<evidence type="ECO:0000256" key="8">
    <source>
        <dbReference type="ARBA" id="ARBA00048679"/>
    </source>
</evidence>
<proteinExistence type="inferred from homology"/>
<dbReference type="AlphaFoldDB" id="A0A2T3AZD7"/>
<dbReference type="PANTHER" id="PTHR47634:SF9">
    <property type="entry name" value="PROTEIN KINASE DOMAIN-CONTAINING PROTEIN-RELATED"/>
    <property type="match status" value="1"/>
</dbReference>